<protein>
    <submittedName>
        <fullName evidence="5">Putative ABC transport system ATP-binding protein</fullName>
    </submittedName>
</protein>
<proteinExistence type="predicted"/>
<dbReference type="InterPro" id="IPR015854">
    <property type="entry name" value="ABC_transpr_LolD-like"/>
</dbReference>
<dbReference type="SMART" id="SM00382">
    <property type="entry name" value="AAA"/>
    <property type="match status" value="1"/>
</dbReference>
<dbReference type="InterPro" id="IPR017911">
    <property type="entry name" value="MacB-like_ATP-bd"/>
</dbReference>
<organism evidence="5 6">
    <name type="scientific">Pseudonocardia hierapolitana</name>
    <dbReference type="NCBI Taxonomy" id="1128676"/>
    <lineage>
        <taxon>Bacteria</taxon>
        <taxon>Bacillati</taxon>
        <taxon>Actinomycetota</taxon>
        <taxon>Actinomycetes</taxon>
        <taxon>Pseudonocardiales</taxon>
        <taxon>Pseudonocardiaceae</taxon>
        <taxon>Pseudonocardia</taxon>
    </lineage>
</organism>
<dbReference type="PROSITE" id="PS00211">
    <property type="entry name" value="ABC_TRANSPORTER_1"/>
    <property type="match status" value="1"/>
</dbReference>
<evidence type="ECO:0000256" key="3">
    <source>
        <dbReference type="ARBA" id="ARBA00022840"/>
    </source>
</evidence>
<dbReference type="PANTHER" id="PTHR24220:SF86">
    <property type="entry name" value="ABC TRANSPORTER ABCH.1"/>
    <property type="match status" value="1"/>
</dbReference>
<dbReference type="GO" id="GO:0016887">
    <property type="term" value="F:ATP hydrolysis activity"/>
    <property type="evidence" value="ECO:0007669"/>
    <property type="project" value="InterPro"/>
</dbReference>
<dbReference type="InterPro" id="IPR003439">
    <property type="entry name" value="ABC_transporter-like_ATP-bd"/>
</dbReference>
<dbReference type="RefSeq" id="WP_147261482.1">
    <property type="nucleotide sequence ID" value="NZ_VIWU01000001.1"/>
</dbReference>
<evidence type="ECO:0000313" key="6">
    <source>
        <dbReference type="Proteomes" id="UP000321261"/>
    </source>
</evidence>
<dbReference type="GO" id="GO:0005886">
    <property type="term" value="C:plasma membrane"/>
    <property type="evidence" value="ECO:0007669"/>
    <property type="project" value="TreeGrafter"/>
</dbReference>
<accession>A0A561SX70</accession>
<sequence length="228" mass="24887">MIELASVSKVYRSGSIEVHALDHVDLSIAEGEFVAIMGASGSGKTTLMNVLGCMDLPTSGVYRLDGTDIRSLTENQLAGIRNSRIGFVFQSFNLVPRTNAQANVELPLIYAGAHHRRRRARTALERVGLGERWHHLPNQLSGGEQQRVAIARALVTDPRMILADEPTGNLDSFATTEVMDLFCELNHEGHTIVMITHERSVAALARRVIRLEDGRIVNDNPASGALVG</sequence>
<dbReference type="CDD" id="cd03255">
    <property type="entry name" value="ABC_MJ0796_LolCDE_FtsE"/>
    <property type="match status" value="1"/>
</dbReference>
<keyword evidence="2" id="KW-0547">Nucleotide-binding</keyword>
<keyword evidence="1" id="KW-0813">Transport</keyword>
<dbReference type="EMBL" id="VIWU01000001">
    <property type="protein sequence ID" value="TWF79462.1"/>
    <property type="molecule type" value="Genomic_DNA"/>
</dbReference>
<name>A0A561SX70_9PSEU</name>
<evidence type="ECO:0000259" key="4">
    <source>
        <dbReference type="PROSITE" id="PS50893"/>
    </source>
</evidence>
<comment type="caution">
    <text evidence="5">The sequence shown here is derived from an EMBL/GenBank/DDBJ whole genome shotgun (WGS) entry which is preliminary data.</text>
</comment>
<gene>
    <name evidence="5" type="ORF">FHX44_115395</name>
</gene>
<dbReference type="GO" id="GO:0005524">
    <property type="term" value="F:ATP binding"/>
    <property type="evidence" value="ECO:0007669"/>
    <property type="project" value="UniProtKB-KW"/>
</dbReference>
<keyword evidence="3 5" id="KW-0067">ATP-binding</keyword>
<dbReference type="SUPFAM" id="SSF52540">
    <property type="entry name" value="P-loop containing nucleoside triphosphate hydrolases"/>
    <property type="match status" value="1"/>
</dbReference>
<dbReference type="InterPro" id="IPR017871">
    <property type="entry name" value="ABC_transporter-like_CS"/>
</dbReference>
<dbReference type="PROSITE" id="PS50893">
    <property type="entry name" value="ABC_TRANSPORTER_2"/>
    <property type="match status" value="1"/>
</dbReference>
<dbReference type="GO" id="GO:0098796">
    <property type="term" value="C:membrane protein complex"/>
    <property type="evidence" value="ECO:0007669"/>
    <property type="project" value="UniProtKB-ARBA"/>
</dbReference>
<dbReference type="Pfam" id="PF00005">
    <property type="entry name" value="ABC_tran"/>
    <property type="match status" value="1"/>
</dbReference>
<reference evidence="5 6" key="1">
    <citation type="submission" date="2019-06" db="EMBL/GenBank/DDBJ databases">
        <title>Sequencing the genomes of 1000 actinobacteria strains.</title>
        <authorList>
            <person name="Klenk H.-P."/>
        </authorList>
    </citation>
    <scope>NUCLEOTIDE SEQUENCE [LARGE SCALE GENOMIC DNA]</scope>
    <source>
        <strain evidence="5 6">DSM 45671</strain>
    </source>
</reference>
<evidence type="ECO:0000256" key="1">
    <source>
        <dbReference type="ARBA" id="ARBA00022448"/>
    </source>
</evidence>
<dbReference type="Proteomes" id="UP000321261">
    <property type="component" value="Unassembled WGS sequence"/>
</dbReference>
<dbReference type="OrthoDB" id="9802264at2"/>
<dbReference type="GO" id="GO:0022857">
    <property type="term" value="F:transmembrane transporter activity"/>
    <property type="evidence" value="ECO:0007669"/>
    <property type="project" value="TreeGrafter"/>
</dbReference>
<dbReference type="FunFam" id="3.40.50.300:FF:000032">
    <property type="entry name" value="Export ABC transporter ATP-binding protein"/>
    <property type="match status" value="1"/>
</dbReference>
<evidence type="ECO:0000256" key="2">
    <source>
        <dbReference type="ARBA" id="ARBA00022741"/>
    </source>
</evidence>
<keyword evidence="6" id="KW-1185">Reference proteome</keyword>
<dbReference type="PANTHER" id="PTHR24220">
    <property type="entry name" value="IMPORT ATP-BINDING PROTEIN"/>
    <property type="match status" value="1"/>
</dbReference>
<evidence type="ECO:0000313" key="5">
    <source>
        <dbReference type="EMBL" id="TWF79462.1"/>
    </source>
</evidence>
<dbReference type="Gene3D" id="3.40.50.300">
    <property type="entry name" value="P-loop containing nucleotide triphosphate hydrolases"/>
    <property type="match status" value="1"/>
</dbReference>
<dbReference type="InterPro" id="IPR027417">
    <property type="entry name" value="P-loop_NTPase"/>
</dbReference>
<feature type="domain" description="ABC transporter" evidence="4">
    <location>
        <begin position="2"/>
        <end position="227"/>
    </location>
</feature>
<dbReference type="AlphaFoldDB" id="A0A561SX70"/>
<dbReference type="InterPro" id="IPR003593">
    <property type="entry name" value="AAA+_ATPase"/>
</dbReference>